<name>A0A1X7TSB5_AMPQE</name>
<dbReference type="AlphaFoldDB" id="A0A1X7TSB5"/>
<accession>A0A1X7TSB5</accession>
<evidence type="ECO:0000313" key="1">
    <source>
        <dbReference type="EnsemblMetazoa" id="Aqu2.1.17996_001"/>
    </source>
</evidence>
<organism evidence="1">
    <name type="scientific">Amphimedon queenslandica</name>
    <name type="common">Sponge</name>
    <dbReference type="NCBI Taxonomy" id="400682"/>
    <lineage>
        <taxon>Eukaryota</taxon>
        <taxon>Metazoa</taxon>
        <taxon>Porifera</taxon>
        <taxon>Demospongiae</taxon>
        <taxon>Heteroscleromorpha</taxon>
        <taxon>Haplosclerida</taxon>
        <taxon>Niphatidae</taxon>
        <taxon>Amphimedon</taxon>
    </lineage>
</organism>
<dbReference type="EnsemblMetazoa" id="Aqu2.1.17996_001">
    <property type="protein sequence ID" value="Aqu2.1.17996_001"/>
    <property type="gene ID" value="Aqu2.1.17996"/>
</dbReference>
<proteinExistence type="predicted"/>
<protein>
    <submittedName>
        <fullName evidence="1">Uncharacterized protein</fullName>
    </submittedName>
</protein>
<reference evidence="1" key="1">
    <citation type="submission" date="2017-05" db="UniProtKB">
        <authorList>
            <consortium name="EnsemblMetazoa"/>
        </authorList>
    </citation>
    <scope>IDENTIFICATION</scope>
</reference>
<sequence length="146" mass="16331">MNLNKGCGLILGWISKLPEEHDKPVKPVSDDEWYIPSRGAWLGKGVGGDWEESSIVCITSMRKIKPLNIKQDDMCSSPTHSGNSYPIQCILPPAEGHVISDSALLYPHYNNGLVIVYFDKNGNGKMRNEEQKPKTTNLIVIYKVNF</sequence>
<dbReference type="InParanoid" id="A0A1X7TSB5"/>